<keyword evidence="2" id="KW-1185">Reference proteome</keyword>
<gene>
    <name evidence="1" type="ORF">C0V70_00885</name>
</gene>
<reference evidence="1 2" key="1">
    <citation type="submission" date="2018-01" db="EMBL/GenBank/DDBJ databases">
        <title>Complete genome sequence of Bacteriovorax stolpii DSM12778.</title>
        <authorList>
            <person name="Tang B."/>
            <person name="Chang J."/>
        </authorList>
    </citation>
    <scope>NUCLEOTIDE SEQUENCE [LARGE SCALE GENOMIC DNA]</scope>
    <source>
        <strain evidence="1 2">DSM 12778</strain>
    </source>
</reference>
<evidence type="ECO:0000313" key="2">
    <source>
        <dbReference type="Proteomes" id="UP000235584"/>
    </source>
</evidence>
<dbReference type="Proteomes" id="UP000235584">
    <property type="component" value="Chromosome"/>
</dbReference>
<dbReference type="OrthoDB" id="5293062at2"/>
<organism evidence="1 2">
    <name type="scientific">Bacteriovorax stolpii</name>
    <name type="common">Bdellovibrio stolpii</name>
    <dbReference type="NCBI Taxonomy" id="960"/>
    <lineage>
        <taxon>Bacteria</taxon>
        <taxon>Pseudomonadati</taxon>
        <taxon>Bdellovibrionota</taxon>
        <taxon>Bacteriovoracia</taxon>
        <taxon>Bacteriovoracales</taxon>
        <taxon>Bacteriovoracaceae</taxon>
        <taxon>Bacteriovorax</taxon>
    </lineage>
</organism>
<accession>A0A2K9NNN9</accession>
<dbReference type="KEGG" id="bsto:C0V70_00885"/>
<dbReference type="RefSeq" id="WP_102241980.1">
    <property type="nucleotide sequence ID" value="NZ_CP025704.1"/>
</dbReference>
<proteinExistence type="predicted"/>
<protein>
    <submittedName>
        <fullName evidence="1">Uncharacterized protein</fullName>
    </submittedName>
</protein>
<name>A0A2K9NNN9_BACTC</name>
<dbReference type="AlphaFoldDB" id="A0A2K9NNN9"/>
<sequence length="166" mass="18773">MRVFLIFLLIFSSISAHAVETCSRVAIINYQEVLIDSNTSEKGEGLRYHLEKDPIALQYLNTYQKNSGIRWPSAVLGTAGTGLLLYGFFNSNSEDRRLFIIAGTTTILVNFLVARTLEVSNEANLNKAIEEYNKRNLPKIYFSPEASQSQINFSNIKLGLVQQWTF</sequence>
<dbReference type="EMBL" id="CP025704">
    <property type="protein sequence ID" value="AUN96685.1"/>
    <property type="molecule type" value="Genomic_DNA"/>
</dbReference>
<evidence type="ECO:0000313" key="1">
    <source>
        <dbReference type="EMBL" id="AUN96685.1"/>
    </source>
</evidence>